<dbReference type="Pfam" id="PF00563">
    <property type="entry name" value="EAL"/>
    <property type="match status" value="1"/>
</dbReference>
<dbReference type="InterPro" id="IPR052155">
    <property type="entry name" value="Biofilm_reg_signaling"/>
</dbReference>
<evidence type="ECO:0000259" key="5">
    <source>
        <dbReference type="PROSITE" id="PS50885"/>
    </source>
</evidence>
<keyword evidence="1" id="KW-0812">Transmembrane</keyword>
<feature type="compositionally biased region" description="Pro residues" evidence="3">
    <location>
        <begin position="833"/>
        <end position="869"/>
    </location>
</feature>
<feature type="domain" description="HAMP" evidence="5">
    <location>
        <begin position="320"/>
        <end position="371"/>
    </location>
</feature>
<dbReference type="InterPro" id="IPR035919">
    <property type="entry name" value="EAL_sf"/>
</dbReference>
<comment type="caution">
    <text evidence="7">The sequence shown here is derived from an EMBL/GenBank/DDBJ whole genome shotgun (WGS) entry which is preliminary data.</text>
</comment>
<feature type="region of interest" description="Disordered" evidence="3">
    <location>
        <begin position="833"/>
        <end position="882"/>
    </location>
</feature>
<dbReference type="PROSITE" id="PS50883">
    <property type="entry name" value="EAL"/>
    <property type="match status" value="1"/>
</dbReference>
<evidence type="ECO:0000256" key="3">
    <source>
        <dbReference type="SAM" id="MobiDB-lite"/>
    </source>
</evidence>
<evidence type="ECO:0000256" key="1">
    <source>
        <dbReference type="ARBA" id="ARBA00022692"/>
    </source>
</evidence>
<dbReference type="Gene3D" id="3.30.70.270">
    <property type="match status" value="1"/>
</dbReference>
<dbReference type="SMART" id="SM00267">
    <property type="entry name" value="GGDEF"/>
    <property type="match status" value="1"/>
</dbReference>
<keyword evidence="8" id="KW-1185">Reference proteome</keyword>
<dbReference type="CDD" id="cd01949">
    <property type="entry name" value="GGDEF"/>
    <property type="match status" value="1"/>
</dbReference>
<reference evidence="7 8" key="1">
    <citation type="journal article" date="2017" name="Int. J. Syst. Evol. Microbiol.">
        <title>Pseudokineococcus basanitobsidens sp. nov., isolated from volcanic rock.</title>
        <authorList>
            <person name="Lee D.W."/>
            <person name="Park M.Y."/>
            <person name="Kim J.J."/>
            <person name="Kim B.S."/>
        </authorList>
    </citation>
    <scope>NUCLEOTIDE SEQUENCE [LARGE SCALE GENOMIC DNA]</scope>
    <source>
        <strain evidence="7 8">DSM 103726</strain>
    </source>
</reference>
<dbReference type="InterPro" id="IPR043128">
    <property type="entry name" value="Rev_trsase/Diguanyl_cyclase"/>
</dbReference>
<dbReference type="RefSeq" id="WP_339575809.1">
    <property type="nucleotide sequence ID" value="NZ_JBBIAA010000022.1"/>
</dbReference>
<dbReference type="NCBIfam" id="TIGR00254">
    <property type="entry name" value="GGDEF"/>
    <property type="match status" value="1"/>
</dbReference>
<dbReference type="PANTHER" id="PTHR44757">
    <property type="entry name" value="DIGUANYLATE CYCLASE DGCP"/>
    <property type="match status" value="1"/>
</dbReference>
<dbReference type="Proteomes" id="UP001387100">
    <property type="component" value="Unassembled WGS sequence"/>
</dbReference>
<dbReference type="SUPFAM" id="SSF141868">
    <property type="entry name" value="EAL domain-like"/>
    <property type="match status" value="1"/>
</dbReference>
<evidence type="ECO:0000256" key="2">
    <source>
        <dbReference type="ARBA" id="ARBA00022989"/>
    </source>
</evidence>
<evidence type="ECO:0000259" key="4">
    <source>
        <dbReference type="PROSITE" id="PS50883"/>
    </source>
</evidence>
<dbReference type="Pfam" id="PF00990">
    <property type="entry name" value="GGDEF"/>
    <property type="match status" value="1"/>
</dbReference>
<dbReference type="PANTHER" id="PTHR44757:SF2">
    <property type="entry name" value="BIOFILM ARCHITECTURE MAINTENANCE PROTEIN MBAA"/>
    <property type="match status" value="1"/>
</dbReference>
<evidence type="ECO:0000259" key="6">
    <source>
        <dbReference type="PROSITE" id="PS50887"/>
    </source>
</evidence>
<sequence length="882" mass="91105">MLVPGLGLLGATGALVGLEVRHAAAAERALEAVVVSGRVAVVRSALVQEVLASSVRTHLAGAGPGTALDAEVEDAVVVRLGDEELAQARRRTDAAVAAVPPGSPAADHVHDVAGDLEPLRTAVDLASSWPAVGPVFEPLTDDLLLAQRQAVDEAVAQGLEGDLVTAALETRAAADAAGLGGREALAVLDAALAPTAGDAPAGPTGGAGVTAGSTWTTLEGLAASTSPGLRLRSADLLAASRALPGAGALRSAAPADVRDAVVRATDRQDGLGGLVTAAAARAEAVTRAEAESARTRAVHLAVGALLLLLVTVAAVVRTSLALTRPLLDLADRARRVGDGELVPVRVGGPREVRTVATGLAATVASLGRLQEQARAVCAGDLGSPLLARPLPGPLGEVVHASVTGMVQAMVDRDRLREDLTHRATHDPLTELPNRARALDLLDCALARARRERTPVGVLFVDLDRFKRVNDTLGHAAGDELLRVVAARLRTSVRPGDAVCRLGGDEFLVVVERADERALLQVAERLVEAVARPVPLAAGTASVGASVGVARSGDGTVGREVLLAEADTATYRVKASGRGGVGFFDDELRAQLLAVRELEEALALGIARGELRLHYQAVVAVDDERVLGYEALVRWERPGHGLVPPADFVDVAERSALVCDLGREVLRQATSQLAAWSASDPVAAGRNVGVNISGRHLASPRVVEDVREALAGSGLGPHRLVLEITETVLVDHETALERLAELRALGVAVAIDDFGTGFTSIAQLQRMPADILKVDRSLAGSDDPADAQLVRLVVGAARAAGLEVVAEGVETSAQMDALRAAGCDAVQGFWFHRPAPPGDRAPGLGPRPAPLPALPRPVLPRPALPRPALPRPRGVPQDTHRPA</sequence>
<feature type="domain" description="GGDEF" evidence="6">
    <location>
        <begin position="453"/>
        <end position="585"/>
    </location>
</feature>
<dbReference type="InterPro" id="IPR029787">
    <property type="entry name" value="Nucleotide_cyclase"/>
</dbReference>
<dbReference type="CDD" id="cd01948">
    <property type="entry name" value="EAL"/>
    <property type="match status" value="1"/>
</dbReference>
<dbReference type="EMBL" id="JBBIAA010000022">
    <property type="protein sequence ID" value="MEJ5946427.1"/>
    <property type="molecule type" value="Genomic_DNA"/>
</dbReference>
<dbReference type="PROSITE" id="PS50887">
    <property type="entry name" value="GGDEF"/>
    <property type="match status" value="1"/>
</dbReference>
<dbReference type="SUPFAM" id="SSF55073">
    <property type="entry name" value="Nucleotide cyclase"/>
    <property type="match status" value="1"/>
</dbReference>
<dbReference type="InterPro" id="IPR003660">
    <property type="entry name" value="HAMP_dom"/>
</dbReference>
<evidence type="ECO:0000313" key="8">
    <source>
        <dbReference type="Proteomes" id="UP001387100"/>
    </source>
</evidence>
<keyword evidence="2" id="KW-0472">Membrane</keyword>
<feature type="domain" description="EAL" evidence="4">
    <location>
        <begin position="594"/>
        <end position="847"/>
    </location>
</feature>
<gene>
    <name evidence="7" type="ORF">WDZ17_14110</name>
</gene>
<name>A0ABU8RMY9_9ACTN</name>
<proteinExistence type="predicted"/>
<organism evidence="7 8">
    <name type="scientific">Pseudokineococcus basanitobsidens</name>
    <dbReference type="NCBI Taxonomy" id="1926649"/>
    <lineage>
        <taxon>Bacteria</taxon>
        <taxon>Bacillati</taxon>
        <taxon>Actinomycetota</taxon>
        <taxon>Actinomycetes</taxon>
        <taxon>Kineosporiales</taxon>
        <taxon>Kineosporiaceae</taxon>
        <taxon>Pseudokineococcus</taxon>
    </lineage>
</organism>
<evidence type="ECO:0000313" key="7">
    <source>
        <dbReference type="EMBL" id="MEJ5946427.1"/>
    </source>
</evidence>
<dbReference type="Gene3D" id="3.20.20.450">
    <property type="entry name" value="EAL domain"/>
    <property type="match status" value="1"/>
</dbReference>
<dbReference type="InterPro" id="IPR001633">
    <property type="entry name" value="EAL_dom"/>
</dbReference>
<dbReference type="PROSITE" id="PS50885">
    <property type="entry name" value="HAMP"/>
    <property type="match status" value="1"/>
</dbReference>
<dbReference type="SMART" id="SM00052">
    <property type="entry name" value="EAL"/>
    <property type="match status" value="1"/>
</dbReference>
<protein>
    <submittedName>
        <fullName evidence="7">EAL domain-containing protein</fullName>
    </submittedName>
</protein>
<dbReference type="InterPro" id="IPR000160">
    <property type="entry name" value="GGDEF_dom"/>
</dbReference>
<dbReference type="Pfam" id="PF00672">
    <property type="entry name" value="HAMP"/>
    <property type="match status" value="1"/>
</dbReference>
<accession>A0ABU8RMY9</accession>
<keyword evidence="2" id="KW-1133">Transmembrane helix</keyword>